<keyword evidence="1" id="KW-0732">Signal</keyword>
<feature type="signal peptide" evidence="1">
    <location>
        <begin position="1"/>
        <end position="33"/>
    </location>
</feature>
<dbReference type="OrthoDB" id="3361196at2759"/>
<dbReference type="STRING" id="1365824.V5GPK2"/>
<dbReference type="Proteomes" id="UP000019377">
    <property type="component" value="Unassembled WGS sequence"/>
</dbReference>
<name>V5GPK2_KALBG</name>
<dbReference type="HOGENOM" id="CLU_056420_0_0_1"/>
<evidence type="ECO:0000256" key="1">
    <source>
        <dbReference type="SAM" id="SignalP"/>
    </source>
</evidence>
<reference evidence="3" key="1">
    <citation type="journal article" date="2013" name="Genome Announc.">
        <title>Draft genome sequence of Pseudozyma brasiliensis sp. nov. strain GHG001, a high producer of endo-1,4-xylanase isolated from an insect pest of sugarcane.</title>
        <authorList>
            <person name="Oliveira J.V.D.C."/>
            <person name="dos Santos R.A.C."/>
            <person name="Borges T.A."/>
            <person name="Riano-Pachon D.M."/>
            <person name="Goldman G.H."/>
        </authorList>
    </citation>
    <scope>NUCLEOTIDE SEQUENCE [LARGE SCALE GENOMIC DNA]</scope>
    <source>
        <strain evidence="3">GHG001</strain>
    </source>
</reference>
<sequence>MIHLRTRSGSRMSITFMLTVLLIISALNIMAQARPIVEAASTPPVAVKRSLMPTPAPRIPTINARSTSDEIYEIYSSHHMPTPIRRQDQPSVPLSSLGPPRFPSDIPSCPKCEAQYSSLSSCMGASSVFANATSIFNDPIAYINVIRCACTDTFQSVYPQCLDCFQRTDQCYYLGTDPQGTGADKVVSNLRSICGLGSALLGGVASVNGDVGTVVPSQPGSYTDVSTTGAGYKDASTGAIFQSSGGRSVVDDAVKGWRMVAVVVGVSAFAMAGGAARLTF</sequence>
<dbReference type="GeneID" id="27420064"/>
<keyword evidence="3" id="KW-1185">Reference proteome</keyword>
<protein>
    <submittedName>
        <fullName evidence="2">Uncharacterized protein</fullName>
    </submittedName>
</protein>
<dbReference type="eggNOG" id="ENOG502S8C1">
    <property type="taxonomic scope" value="Eukaryota"/>
</dbReference>
<proteinExistence type="predicted"/>
<gene>
    <name evidence="2" type="ORF">PSEUBRA_SCAF2g02995</name>
</gene>
<dbReference type="OMA" id="PQCLDCF"/>
<dbReference type="AlphaFoldDB" id="V5GPK2"/>
<evidence type="ECO:0000313" key="2">
    <source>
        <dbReference type="EMBL" id="EST07892.1"/>
    </source>
</evidence>
<accession>V5GPK2</accession>
<feature type="chain" id="PRO_5004737471" evidence="1">
    <location>
        <begin position="34"/>
        <end position="280"/>
    </location>
</feature>
<dbReference type="EMBL" id="KI545862">
    <property type="protein sequence ID" value="EST07892.1"/>
    <property type="molecule type" value="Genomic_DNA"/>
</dbReference>
<evidence type="ECO:0000313" key="3">
    <source>
        <dbReference type="Proteomes" id="UP000019377"/>
    </source>
</evidence>
<organism evidence="2 3">
    <name type="scientific">Kalmanozyma brasiliensis (strain GHG001)</name>
    <name type="common">Yeast</name>
    <name type="synonym">Pseudozyma brasiliensis</name>
    <dbReference type="NCBI Taxonomy" id="1365824"/>
    <lineage>
        <taxon>Eukaryota</taxon>
        <taxon>Fungi</taxon>
        <taxon>Dikarya</taxon>
        <taxon>Basidiomycota</taxon>
        <taxon>Ustilaginomycotina</taxon>
        <taxon>Ustilaginomycetes</taxon>
        <taxon>Ustilaginales</taxon>
        <taxon>Ustilaginaceae</taxon>
        <taxon>Kalmanozyma</taxon>
    </lineage>
</organism>